<organism evidence="2 3">
    <name type="scientific">Trichomonas vaginalis (strain ATCC PRA-98 / G3)</name>
    <dbReference type="NCBI Taxonomy" id="412133"/>
    <lineage>
        <taxon>Eukaryota</taxon>
        <taxon>Metamonada</taxon>
        <taxon>Parabasalia</taxon>
        <taxon>Trichomonadida</taxon>
        <taxon>Trichomonadidae</taxon>
        <taxon>Trichomonas</taxon>
    </lineage>
</organism>
<dbReference type="SMR" id="A2DRW0"/>
<proteinExistence type="predicted"/>
<dbReference type="VEuPathDB" id="TrichDB:TVAGG3_0978560"/>
<dbReference type="RefSeq" id="XP_001329130.1">
    <property type="nucleotide sequence ID" value="XM_001329095.1"/>
</dbReference>
<feature type="region of interest" description="Disordered" evidence="1">
    <location>
        <begin position="386"/>
        <end position="432"/>
    </location>
</feature>
<dbReference type="InParanoid" id="A2DRW0"/>
<reference evidence="2" key="1">
    <citation type="submission" date="2006-10" db="EMBL/GenBank/DDBJ databases">
        <authorList>
            <person name="Amadeo P."/>
            <person name="Zhao Q."/>
            <person name="Wortman J."/>
            <person name="Fraser-Liggett C."/>
            <person name="Carlton J."/>
        </authorList>
    </citation>
    <scope>NUCLEOTIDE SEQUENCE</scope>
    <source>
        <strain evidence="2">G3</strain>
    </source>
</reference>
<dbReference type="PANTHER" id="PTHR48139">
    <property type="entry name" value="SI:DKEY-56M19.5"/>
    <property type="match status" value="1"/>
</dbReference>
<feature type="compositionally biased region" description="Basic and acidic residues" evidence="1">
    <location>
        <begin position="401"/>
        <end position="429"/>
    </location>
</feature>
<dbReference type="Proteomes" id="UP000001542">
    <property type="component" value="Unassembled WGS sequence"/>
</dbReference>
<sequence length="1251" mass="146952">MDYKEPLTFNCALYNVVGWHYYDRNAILPFDEYSSTKEFVFQVVDNIQNLKNPKDAEKVIDFLVIVCNITQKMKLRNVYLALSEFFRSPENSMYIELMREIDYEKIYCKLLIFFDKSKDLKTRIESYTRRSICTLPDNNYFLSNDDSSFDYLTEFVKYSLLDETLKKFEQCDMDSVLSIFYIFDAHMDYASRIIQFDQEMIPIIKKGVTEQFESRVPDSFKDLNNVASAIFQKQIISRKLYERFYYLWDRFPRNLVLKSPNNDNFDLKKYIKGKFETGDGIPLSAIDSFINETINSKTTKKVYDLFNEIRYISEEEKKNIIQILADTNSNESITNFVQNVKKLLKKAKNIKRDSFGLFLADNVDFLILNTTDVSKLYQNPSEFAEKRIKSSKNTNEQALSLDKRGESNLKNGFEKDAPQSMKSDKKEASSKTIQQYQTIVKEEMSRLGVNVSGTNFSPNNDNSEQSKSKRELILSYRGIDYLFVKKFQNRYVANFSKIEIKVKDINDINNYPFEISIRYMSDDNSIPILNISNELMNCITISTNTSNVTIFVHFNNYMLGNYQYKGMITINNFVFPFIFDFNIIDTTCYIEIPGFDFYVDQTTNRPTTIINDISPYDKFVIEAFDSNYNPIPHLIDIYGNVSIEQNDEKTKSIMSIPTPINFGIVIHTSKQEYKEFFTGVQFFFSNAEMNVEMFYFHPGKNEFIKSDKIFSGLLDLKQHFYVPGFNLSNMKVEIAKSELIETSELEINGNIFDINVSFKRLPEGIEWIEFKFCNANQEKTIKFEVVNATIVLETQNEFATYKWNYEELNPTPCLHYDIDENIFKPIVANQFIKKPEYKFIVVGLFNYAYVSYDEPNIETSVSYNNDIIYHPNVTNYCFLVLENNKNIKIIRKEDFNPYSMIKICSRLCDYDFNPENDNNEKWKYTWLPIHENVNYIDDILRKMDRSTITEFNDKFFKFIREYKLPLYPISSYTKAIKEVFIVCVKILKKTKYQLRYPMGAQKFKAAHQTLFRPFNPALIKINKIDRNENDVIKFSRNEISILNSNDITFNAIDQFSCEFGDFSTNDDFNYDFDQMMNIENAIRLCSVLPFMIHTHNISNEDSSKIYKRLFDYHSNLIKESNDALNIHNFDISFEFMKLLISEDCSFISINTSKVIKNTRTIFDSICSQSIARNDPSYSNSNALYYQNYQNTSYSETTDIHSNQITLNIDSQYQQNQSNTSESISSDSNQMYVQNNQSSSYLNFNQTDDLYI</sequence>
<keyword evidence="3" id="KW-1185">Reference proteome</keyword>
<dbReference type="VEuPathDB" id="TrichDB:TVAG_150580"/>
<dbReference type="KEGG" id="tva:4774919"/>
<evidence type="ECO:0000256" key="1">
    <source>
        <dbReference type="SAM" id="MobiDB-lite"/>
    </source>
</evidence>
<evidence type="ECO:0000313" key="3">
    <source>
        <dbReference type="Proteomes" id="UP000001542"/>
    </source>
</evidence>
<accession>A2DRW0</accession>
<protein>
    <submittedName>
        <fullName evidence="2">Uncharacterized protein</fullName>
    </submittedName>
</protein>
<dbReference type="AlphaFoldDB" id="A2DRW0"/>
<reference evidence="2" key="2">
    <citation type="journal article" date="2007" name="Science">
        <title>Draft genome sequence of the sexually transmitted pathogen Trichomonas vaginalis.</title>
        <authorList>
            <person name="Carlton J.M."/>
            <person name="Hirt R.P."/>
            <person name="Silva J.C."/>
            <person name="Delcher A.L."/>
            <person name="Schatz M."/>
            <person name="Zhao Q."/>
            <person name="Wortman J.R."/>
            <person name="Bidwell S.L."/>
            <person name="Alsmark U.C.M."/>
            <person name="Besteiro S."/>
            <person name="Sicheritz-Ponten T."/>
            <person name="Noel C.J."/>
            <person name="Dacks J.B."/>
            <person name="Foster P.G."/>
            <person name="Simillion C."/>
            <person name="Van de Peer Y."/>
            <person name="Miranda-Saavedra D."/>
            <person name="Barton G.J."/>
            <person name="Westrop G.D."/>
            <person name="Mueller S."/>
            <person name="Dessi D."/>
            <person name="Fiori P.L."/>
            <person name="Ren Q."/>
            <person name="Paulsen I."/>
            <person name="Zhang H."/>
            <person name="Bastida-Corcuera F.D."/>
            <person name="Simoes-Barbosa A."/>
            <person name="Brown M.T."/>
            <person name="Hayes R.D."/>
            <person name="Mukherjee M."/>
            <person name="Okumura C.Y."/>
            <person name="Schneider R."/>
            <person name="Smith A.J."/>
            <person name="Vanacova S."/>
            <person name="Villalvazo M."/>
            <person name="Haas B.J."/>
            <person name="Pertea M."/>
            <person name="Feldblyum T.V."/>
            <person name="Utterback T.R."/>
            <person name="Shu C.L."/>
            <person name="Osoegawa K."/>
            <person name="de Jong P.J."/>
            <person name="Hrdy I."/>
            <person name="Horvathova L."/>
            <person name="Zubacova Z."/>
            <person name="Dolezal P."/>
            <person name="Malik S.B."/>
            <person name="Logsdon J.M. Jr."/>
            <person name="Henze K."/>
            <person name="Gupta A."/>
            <person name="Wang C.C."/>
            <person name="Dunne R.L."/>
            <person name="Upcroft J.A."/>
            <person name="Upcroft P."/>
            <person name="White O."/>
            <person name="Salzberg S.L."/>
            <person name="Tang P."/>
            <person name="Chiu C.-H."/>
            <person name="Lee Y.-S."/>
            <person name="Embley T.M."/>
            <person name="Coombs G.H."/>
            <person name="Mottram J.C."/>
            <person name="Tachezy J."/>
            <person name="Fraser-Liggett C.M."/>
            <person name="Johnson P.J."/>
        </authorList>
    </citation>
    <scope>NUCLEOTIDE SEQUENCE [LARGE SCALE GENOMIC DNA]</scope>
    <source>
        <strain evidence="2">G3</strain>
    </source>
</reference>
<evidence type="ECO:0000313" key="2">
    <source>
        <dbReference type="EMBL" id="EAY16907.1"/>
    </source>
</evidence>
<dbReference type="EMBL" id="DS113237">
    <property type="protein sequence ID" value="EAY16907.1"/>
    <property type="molecule type" value="Genomic_DNA"/>
</dbReference>
<gene>
    <name evidence="2" type="ORF">TVAG_150580</name>
</gene>
<dbReference type="PANTHER" id="PTHR48139:SF1">
    <property type="entry name" value="FIBROUS SHEATH CABYR-BINDING PROTEIN"/>
    <property type="match status" value="1"/>
</dbReference>
<name>A2DRW0_TRIV3</name>